<sequence>MDASIEDTHPTITGPYVNKVRIVATMDPIPIRIARCIPSTISNEECHHLAVVACRNACIAMDVVRQRLDSKMLERYLKPELIERLLTFSKLLHQSRPKKGFVKDELRHMPVVPQQIHGLLVGPETYEVSVCFSIGESHYWANVVLQIEHGRWRCSLLDIG</sequence>
<evidence type="ECO:0000313" key="2">
    <source>
        <dbReference type="Proteomes" id="UP000216451"/>
    </source>
</evidence>
<accession>A0A261G5U9</accession>
<organism evidence="1 2">
    <name type="scientific">Bifidobacterium aquikefiri</name>
    <dbReference type="NCBI Taxonomy" id="1653207"/>
    <lineage>
        <taxon>Bacteria</taxon>
        <taxon>Bacillati</taxon>
        <taxon>Actinomycetota</taxon>
        <taxon>Actinomycetes</taxon>
        <taxon>Bifidobacteriales</taxon>
        <taxon>Bifidobacteriaceae</taxon>
        <taxon>Bifidobacterium</taxon>
    </lineage>
</organism>
<dbReference type="AlphaFoldDB" id="A0A261G5U9"/>
<dbReference type="RefSeq" id="WP_094693102.1">
    <property type="nucleotide sequence ID" value="NZ_JBDNSG010000001.1"/>
</dbReference>
<dbReference type="GeneID" id="98295531"/>
<reference evidence="1 2" key="1">
    <citation type="journal article" date="2017" name="BMC Genomics">
        <title>Comparative genomic and phylogenomic analyses of the Bifidobacteriaceae family.</title>
        <authorList>
            <person name="Lugli G.A."/>
            <person name="Milani C."/>
            <person name="Turroni F."/>
            <person name="Duranti S."/>
            <person name="Mancabelli L."/>
            <person name="Mangifesta M."/>
            <person name="Ferrario C."/>
            <person name="Modesto M."/>
            <person name="Mattarelli P."/>
            <person name="Jiri K."/>
            <person name="van Sinderen D."/>
            <person name="Ventura M."/>
        </authorList>
    </citation>
    <scope>NUCLEOTIDE SEQUENCE [LARGE SCALE GENOMIC DNA]</scope>
    <source>
        <strain evidence="1 2">LMG 28769</strain>
    </source>
</reference>
<keyword evidence="2" id="KW-1185">Reference proteome</keyword>
<name>A0A261G5U9_9BIFI</name>
<evidence type="ECO:0000313" key="1">
    <source>
        <dbReference type="EMBL" id="OZG66792.1"/>
    </source>
</evidence>
<protein>
    <submittedName>
        <fullName evidence="1">Uncharacterized protein</fullName>
    </submittedName>
</protein>
<dbReference type="EMBL" id="MWXA01000005">
    <property type="protein sequence ID" value="OZG66792.1"/>
    <property type="molecule type" value="Genomic_DNA"/>
</dbReference>
<dbReference type="OrthoDB" id="3238427at2"/>
<proteinExistence type="predicted"/>
<gene>
    <name evidence="1" type="ORF">BAQU_0864</name>
</gene>
<comment type="caution">
    <text evidence="1">The sequence shown here is derived from an EMBL/GenBank/DDBJ whole genome shotgun (WGS) entry which is preliminary data.</text>
</comment>
<dbReference type="Proteomes" id="UP000216451">
    <property type="component" value="Unassembled WGS sequence"/>
</dbReference>